<evidence type="ECO:0000313" key="2">
    <source>
        <dbReference type="Proteomes" id="UP001335648"/>
    </source>
</evidence>
<proteinExistence type="predicted"/>
<keyword evidence="2" id="KW-1185">Reference proteome</keyword>
<accession>A0AAN8B623</accession>
<protein>
    <submittedName>
        <fullName evidence="1">Uncharacterized protein</fullName>
    </submittedName>
</protein>
<gene>
    <name evidence="1" type="ORF">CesoFtcFv8_024568</name>
</gene>
<dbReference type="AlphaFoldDB" id="A0AAN8B623"/>
<dbReference type="Proteomes" id="UP001335648">
    <property type="component" value="Unassembled WGS sequence"/>
</dbReference>
<reference evidence="1 2" key="1">
    <citation type="journal article" date="2023" name="Mol. Biol. Evol.">
        <title>Genomics of Secondarily Temperate Adaptation in the Only Non-Antarctic Icefish.</title>
        <authorList>
            <person name="Rivera-Colon A.G."/>
            <person name="Rayamajhi N."/>
            <person name="Minhas B.F."/>
            <person name="Madrigal G."/>
            <person name="Bilyk K.T."/>
            <person name="Yoon V."/>
            <person name="Hune M."/>
            <person name="Gregory S."/>
            <person name="Cheng C.H.C."/>
            <person name="Catchen J.M."/>
        </authorList>
    </citation>
    <scope>NUCLEOTIDE SEQUENCE [LARGE SCALE GENOMIC DNA]</scope>
    <source>
        <strain evidence="1">JC2023a</strain>
    </source>
</reference>
<comment type="caution">
    <text evidence="1">The sequence shown here is derived from an EMBL/GenBank/DDBJ whole genome shotgun (WGS) entry which is preliminary data.</text>
</comment>
<organism evidence="1 2">
    <name type="scientific">Champsocephalus esox</name>
    <name type="common">pike icefish</name>
    <dbReference type="NCBI Taxonomy" id="159716"/>
    <lineage>
        <taxon>Eukaryota</taxon>
        <taxon>Metazoa</taxon>
        <taxon>Chordata</taxon>
        <taxon>Craniata</taxon>
        <taxon>Vertebrata</taxon>
        <taxon>Euteleostomi</taxon>
        <taxon>Actinopterygii</taxon>
        <taxon>Neopterygii</taxon>
        <taxon>Teleostei</taxon>
        <taxon>Neoteleostei</taxon>
        <taxon>Acanthomorphata</taxon>
        <taxon>Eupercaria</taxon>
        <taxon>Perciformes</taxon>
        <taxon>Notothenioidei</taxon>
        <taxon>Channichthyidae</taxon>
        <taxon>Champsocephalus</taxon>
    </lineage>
</organism>
<evidence type="ECO:0000313" key="1">
    <source>
        <dbReference type="EMBL" id="KAK5879245.1"/>
    </source>
</evidence>
<dbReference type="EMBL" id="JAULUE010002065">
    <property type="protein sequence ID" value="KAK5879245.1"/>
    <property type="molecule type" value="Genomic_DNA"/>
</dbReference>
<sequence length="121" mass="13523">MCLQECLVKTREGKPEAESRHTSTLLFSGEPALLVDRLVACDLVVRSRNTAPLEDGDAAPQLTAWHVPAAWAPPMSWGMQSSVMTVGLDEGRISQMREARWSALCGRRWRKQLRVSPFFSP</sequence>
<name>A0AAN8B623_9TELE</name>